<dbReference type="EMBL" id="CM034413">
    <property type="protein sequence ID" value="KAJ0170537.1"/>
    <property type="molecule type" value="Genomic_DNA"/>
</dbReference>
<keyword evidence="2" id="KW-1185">Reference proteome</keyword>
<evidence type="ECO:0000313" key="2">
    <source>
        <dbReference type="Proteomes" id="UP000824533"/>
    </source>
</evidence>
<protein>
    <submittedName>
        <fullName evidence="1">Uncharacterized protein</fullName>
    </submittedName>
</protein>
<evidence type="ECO:0000313" key="1">
    <source>
        <dbReference type="EMBL" id="KAJ0170537.1"/>
    </source>
</evidence>
<name>A0ACC1CG31_9NEOP</name>
<gene>
    <name evidence="1" type="ORF">K1T71_013908</name>
</gene>
<reference evidence="1 2" key="1">
    <citation type="journal article" date="2021" name="Front. Genet.">
        <title>Chromosome-Level Genome Assembly Reveals Significant Gene Expansion in the Toll and IMD Signaling Pathways of Dendrolimus kikuchii.</title>
        <authorList>
            <person name="Zhou J."/>
            <person name="Wu P."/>
            <person name="Xiong Z."/>
            <person name="Liu N."/>
            <person name="Zhao N."/>
            <person name="Ji M."/>
            <person name="Qiu Y."/>
            <person name="Yang B."/>
        </authorList>
    </citation>
    <scope>NUCLEOTIDE SEQUENCE [LARGE SCALE GENOMIC DNA]</scope>
    <source>
        <strain evidence="1">Ann1</strain>
    </source>
</reference>
<comment type="caution">
    <text evidence="1">The sequence shown here is derived from an EMBL/GenBank/DDBJ whole genome shotgun (WGS) entry which is preliminary data.</text>
</comment>
<organism evidence="1 2">
    <name type="scientific">Dendrolimus kikuchii</name>
    <dbReference type="NCBI Taxonomy" id="765133"/>
    <lineage>
        <taxon>Eukaryota</taxon>
        <taxon>Metazoa</taxon>
        <taxon>Ecdysozoa</taxon>
        <taxon>Arthropoda</taxon>
        <taxon>Hexapoda</taxon>
        <taxon>Insecta</taxon>
        <taxon>Pterygota</taxon>
        <taxon>Neoptera</taxon>
        <taxon>Endopterygota</taxon>
        <taxon>Lepidoptera</taxon>
        <taxon>Glossata</taxon>
        <taxon>Ditrysia</taxon>
        <taxon>Bombycoidea</taxon>
        <taxon>Lasiocampidae</taxon>
        <taxon>Dendrolimus</taxon>
    </lineage>
</organism>
<accession>A0ACC1CG31</accession>
<sequence length="138" mass="16073">MGLLNSKEFRKVDEATSNSSLSNLRYVTTEKTKWKVFKKKDTIPVLYQPVKGCPCGNNGPCKQKVTPKGVTFSYFHRKKTFSTFGSRRIPSKKEKAYFNTNPKIIPKVKVGRPKKFSTWRMDKITYNSPYYRTPKNYN</sequence>
<dbReference type="Proteomes" id="UP000824533">
    <property type="component" value="Linkage Group LG27"/>
</dbReference>
<proteinExistence type="predicted"/>